<accession>A0A6M4JI79</accession>
<dbReference type="RefSeq" id="WP_171112978.1">
    <property type="nucleotide sequence ID" value="NZ_CP053097.1"/>
</dbReference>
<evidence type="ECO:0000313" key="3">
    <source>
        <dbReference type="Proteomes" id="UP000502118"/>
    </source>
</evidence>
<dbReference type="Proteomes" id="UP000502118">
    <property type="component" value="Chromosome"/>
</dbReference>
<keyword evidence="1" id="KW-0812">Transmembrane</keyword>
<gene>
    <name evidence="2" type="ORF">HLA92_01855</name>
</gene>
<keyword evidence="1" id="KW-0472">Membrane</keyword>
<evidence type="ECO:0000256" key="1">
    <source>
        <dbReference type="SAM" id="Phobius"/>
    </source>
</evidence>
<keyword evidence="1" id="KW-1133">Transmembrane helix</keyword>
<reference evidence="2 3" key="1">
    <citation type="submission" date="2020-05" db="EMBL/GenBank/DDBJ databases">
        <title>Novel Mycoplasma species detected in Mirounga angustirostris (northern elephant seal) from the USA.</title>
        <authorList>
            <person name="Volokhov D.V."/>
        </authorList>
    </citation>
    <scope>NUCLEOTIDE SEQUENCE [LARGE SCALE GENOMIC DNA]</scope>
    <source>
        <strain evidence="2 3">Mirounga ES2806-NAS</strain>
    </source>
</reference>
<organism evidence="2 3">
    <name type="scientific">Mycoplasma miroungirhinis</name>
    <dbReference type="NCBI Taxonomy" id="754516"/>
    <lineage>
        <taxon>Bacteria</taxon>
        <taxon>Bacillati</taxon>
        <taxon>Mycoplasmatota</taxon>
        <taxon>Mollicutes</taxon>
        <taxon>Mycoplasmataceae</taxon>
        <taxon>Mycoplasma</taxon>
    </lineage>
</organism>
<evidence type="ECO:0000313" key="2">
    <source>
        <dbReference type="EMBL" id="QJR44171.1"/>
    </source>
</evidence>
<name>A0A6M4JI79_9MOLU</name>
<dbReference type="AlphaFoldDB" id="A0A6M4JI79"/>
<keyword evidence="3" id="KW-1185">Reference proteome</keyword>
<dbReference type="KEGG" id="mmio:HLA92_01855"/>
<feature type="transmembrane region" description="Helical" evidence="1">
    <location>
        <begin position="21"/>
        <end position="43"/>
    </location>
</feature>
<proteinExistence type="predicted"/>
<dbReference type="EMBL" id="CP053097">
    <property type="protein sequence ID" value="QJR44171.1"/>
    <property type="molecule type" value="Genomic_DNA"/>
</dbReference>
<protein>
    <submittedName>
        <fullName evidence="2">Uncharacterized protein</fullName>
    </submittedName>
</protein>
<sequence>MDNTNNELQSKKESKKLKLKIILTVIFSIIFLVIIAVSIAYIADFLIYTGTHKDGLLLSVEQRIHGIFYWF</sequence>